<dbReference type="InParanoid" id="A0A6J2VDX2"/>
<evidence type="ECO:0000313" key="3">
    <source>
        <dbReference type="Proteomes" id="UP000504632"/>
    </source>
</evidence>
<feature type="compositionally biased region" description="Polar residues" evidence="1">
    <location>
        <begin position="896"/>
        <end position="920"/>
    </location>
</feature>
<gene>
    <name evidence="4" type="primary">LOC115812684</name>
</gene>
<feature type="compositionally biased region" description="Polar residues" evidence="1">
    <location>
        <begin position="1101"/>
        <end position="1123"/>
    </location>
</feature>
<feature type="region of interest" description="Disordered" evidence="1">
    <location>
        <begin position="491"/>
        <end position="1238"/>
    </location>
</feature>
<feature type="region of interest" description="Disordered" evidence="1">
    <location>
        <begin position="1"/>
        <end position="75"/>
    </location>
</feature>
<reference evidence="4" key="1">
    <citation type="submission" date="2025-08" db="UniProtKB">
        <authorList>
            <consortium name="RefSeq"/>
        </authorList>
    </citation>
    <scope>IDENTIFICATION</scope>
</reference>
<dbReference type="GeneID" id="115812684"/>
<keyword evidence="3" id="KW-1185">Reference proteome</keyword>
<feature type="region of interest" description="Disordered" evidence="1">
    <location>
        <begin position="1432"/>
        <end position="1452"/>
    </location>
</feature>
<dbReference type="SMART" id="SM00355">
    <property type="entry name" value="ZnF_C2H2"/>
    <property type="match status" value="5"/>
</dbReference>
<feature type="region of interest" description="Disordered" evidence="1">
    <location>
        <begin position="1739"/>
        <end position="1759"/>
    </location>
</feature>
<dbReference type="OrthoDB" id="6778897at2759"/>
<feature type="compositionally biased region" description="Basic and acidic residues" evidence="1">
    <location>
        <begin position="1169"/>
        <end position="1201"/>
    </location>
</feature>
<evidence type="ECO:0000256" key="1">
    <source>
        <dbReference type="SAM" id="MobiDB-lite"/>
    </source>
</evidence>
<feature type="domain" description="C2H2-type" evidence="2">
    <location>
        <begin position="1804"/>
        <end position="1824"/>
    </location>
</feature>
<accession>A0A6J2VDX2</accession>
<dbReference type="RefSeq" id="XP_030631030.1">
    <property type="nucleotide sequence ID" value="XM_030775170.1"/>
</dbReference>
<feature type="region of interest" description="Disordered" evidence="1">
    <location>
        <begin position="398"/>
        <end position="479"/>
    </location>
</feature>
<name>A0A6J2VDX2_CHACN</name>
<feature type="compositionally biased region" description="Polar residues" evidence="1">
    <location>
        <begin position="582"/>
        <end position="655"/>
    </location>
</feature>
<feature type="compositionally biased region" description="Polar residues" evidence="1">
    <location>
        <begin position="439"/>
        <end position="450"/>
    </location>
</feature>
<feature type="compositionally biased region" description="Polar residues" evidence="1">
    <location>
        <begin position="398"/>
        <end position="411"/>
    </location>
</feature>
<feature type="compositionally biased region" description="Basic and acidic residues" evidence="1">
    <location>
        <begin position="468"/>
        <end position="479"/>
    </location>
</feature>
<feature type="compositionally biased region" description="Low complexity" evidence="1">
    <location>
        <begin position="1124"/>
        <end position="1139"/>
    </location>
</feature>
<proteinExistence type="predicted"/>
<feature type="compositionally biased region" description="Polar residues" evidence="1">
    <location>
        <begin position="519"/>
        <end position="528"/>
    </location>
</feature>
<feature type="region of interest" description="Disordered" evidence="1">
    <location>
        <begin position="1600"/>
        <end position="1627"/>
    </location>
</feature>
<feature type="region of interest" description="Disordered" evidence="1">
    <location>
        <begin position="1346"/>
        <end position="1396"/>
    </location>
</feature>
<dbReference type="Gene3D" id="3.30.160.60">
    <property type="entry name" value="Classic Zinc Finger"/>
    <property type="match status" value="1"/>
</dbReference>
<feature type="compositionally biased region" description="Polar residues" evidence="1">
    <location>
        <begin position="560"/>
        <end position="575"/>
    </location>
</feature>
<dbReference type="PROSITE" id="PS00028">
    <property type="entry name" value="ZINC_FINGER_C2H2_1"/>
    <property type="match status" value="1"/>
</dbReference>
<feature type="compositionally biased region" description="Polar residues" evidence="1">
    <location>
        <begin position="1073"/>
        <end position="1085"/>
    </location>
</feature>
<sequence>MEADLTSSDDPPEYHAKTVESEGGGEVLKDHTWLPSKELSNKPTEPAGTDPREDDEAVSGESGLDNPQNAKEASKKSPCKLQQGAIFSGKILSFCCSECKGDTTYSPNDLLKHFQGTHKGSLPTYPCDLCSFVTNEFAALQRHRIGHRNTLVTCEICNDGVQYSLLLLTRHYIMCHSRNGHFHCEKCEFSTRDAGTFVQHIHHHNENRYKSARKDYLSKHVSAVHSDDIDRMNKWRSMEDSPRVSAPGLKLLLKKSPVAGGSREPQWMSKLHSLPGVGLLDQNGRLLNPEKTLEETQQFLERAVGVKKESNKWNKASLKSEPQCSYPVASAATHPKVQENDLSPGAGLLNPSNTNGLTVLMVKNKISIPPNCTTKVMGFKMVDGKKHLVLKVIPTKQETPAQNEVSPTENCHSAAADDGERTTNSPCSLLSPVPGEPNMSGTSRDLTTTIKVEAPELEPHDEDLLPLQEERDKGVNSRKYYDKQVSDLTIRDIEEPLPSSSASPCSDVDSSKTKESQIAMHTSSQPNEKSPPHAEELPDTYSTEDEIQSSHSVSAEAVSLDSSVAETTSSDSVDSQAAPLDLNTNDAKSSRSVANETTPSNSVANETTPSDSVANETTPPDSIINETTPPDSMINAATPTDSIVNDLTPTNSVVKETTLADSDAAITTPSESVDSELMTSASDSVAEDNTLVHSIPTETMPSISVPSETMPSDSVPTETMASDSVPTETMASDSVPTETMASDSVSTETMPSDSVAEETMPSDSGAEETMPSDSVPEETMPSDSVPEETMPSDSVPTETMPSDSVPTETMPSDSVPTETMPSDSVPTETKPSDSIAEENMSSDSVAEENMPLDSSVLETTPLDSILGDSTASEVSPQHLIVIEDTLSEASRDQRVKSLTSDSATTETATPDANTRETASPESAPYGESDREVSENEVANDGNVSLENTDTHGEAALTANHSPAPAPTTDSNSTEDPDPCEGSTKIGESSENHVEKVPALDSVSEETPSPSESAVDTLTDKSADKMPDCDSLATKIYQENFSSTHDLPPNGPSNKNLTVEDAVVDDRFSGLITGETTQSESIPQTNLNSSELSDSKDSNSEVENSTLNSPNQEVFSFHNYSKETSSSSPDSLPPGDQSPQLQSEASSYEMNDIKVPSDWSLTLPASPPPSKDEEVGDGEKSNAENGDRLSDAGDTSMERVSDSDIEVDECVATVDDSPLPTLPESENATASSALGRAEGESTVSCGEKATGTMSNAAVLGKILEKHSDAIISQQLEKERLGSSAASYKAVRPTKTMLRILQTPEGKQQMFLQTSKTPYAVPVQLKGGSGFKLLTKSCASKINVSYVKPGMERPGNTPGLALTLNSGRIGPSAQGTSEEENSSHLGSPPQGPSSSRGHYLVNASALKGSLLLSGPVKSSGEQATNTPQTCYLVQRPLPASPSGEESASSSSQTLLTSHPVLAMPVNSADKTASSLQTGRQAYLVRYISPAKSGLLVNSSDGSAVNTGGQSNEPGRNRVFLKIVRSPNGTRFLSSTPYSLSKKPIYLAAGSLQKPCLLMSSNKSFVGGTAGLRTSGSLHDPSHKLSSKSQLSDILSLSAKQLRNKDDRGVEMQKSQLVPSQTRQLSQRKRRRRALFEEYLETSPKSRRISGKSSAEKNSTSLWEPVAKDVERTLRLSPFSPLQQVKCPRYNQPVVVLNHPDADIPEVARIMRSVNRYRGEVLKVALSQSTVKALSKLSLMEVPRSRPHASESHSSNSGGFARKRPLESAVRERFILKLKLKKTSRNRYEVVKSSSNVSTEQTSTFGCWFCGRVFGNQEEWIGHGQRHLMEATRDWNKLF</sequence>
<evidence type="ECO:0000313" key="4">
    <source>
        <dbReference type="RefSeq" id="XP_030631030.1"/>
    </source>
</evidence>
<feature type="compositionally biased region" description="Polar residues" evidence="1">
    <location>
        <begin position="791"/>
        <end position="829"/>
    </location>
</feature>
<dbReference type="InterPro" id="IPR013087">
    <property type="entry name" value="Znf_C2H2_type"/>
</dbReference>
<feature type="compositionally biased region" description="Basic and acidic residues" evidence="1">
    <location>
        <begin position="1017"/>
        <end position="1027"/>
    </location>
</feature>
<feature type="compositionally biased region" description="Basic and acidic residues" evidence="1">
    <location>
        <begin position="987"/>
        <end position="997"/>
    </location>
</feature>
<feature type="compositionally biased region" description="Polar residues" evidence="1">
    <location>
        <begin position="665"/>
        <end position="683"/>
    </location>
</feature>
<protein>
    <submittedName>
        <fullName evidence="4">Zinc finger protein 518A</fullName>
    </submittedName>
</protein>
<feature type="compositionally biased region" description="Polar residues" evidence="1">
    <location>
        <begin position="856"/>
        <end position="875"/>
    </location>
</feature>
<feature type="compositionally biased region" description="Low complexity" evidence="1">
    <location>
        <begin position="498"/>
        <end position="508"/>
    </location>
</feature>
<organism evidence="3 4">
    <name type="scientific">Chanos chanos</name>
    <name type="common">Milkfish</name>
    <name type="synonym">Mugil chanos</name>
    <dbReference type="NCBI Taxonomy" id="29144"/>
    <lineage>
        <taxon>Eukaryota</taxon>
        <taxon>Metazoa</taxon>
        <taxon>Chordata</taxon>
        <taxon>Craniata</taxon>
        <taxon>Vertebrata</taxon>
        <taxon>Euteleostomi</taxon>
        <taxon>Actinopterygii</taxon>
        <taxon>Neopterygii</taxon>
        <taxon>Teleostei</taxon>
        <taxon>Ostariophysi</taxon>
        <taxon>Gonorynchiformes</taxon>
        <taxon>Chanidae</taxon>
        <taxon>Chanos</taxon>
    </lineage>
</organism>
<feature type="compositionally biased region" description="Polar residues" evidence="1">
    <location>
        <begin position="696"/>
        <end position="752"/>
    </location>
</feature>
<evidence type="ECO:0000259" key="2">
    <source>
        <dbReference type="PROSITE" id="PS00028"/>
    </source>
</evidence>
<feature type="compositionally biased region" description="Low complexity" evidence="1">
    <location>
        <begin position="1381"/>
        <end position="1396"/>
    </location>
</feature>
<dbReference type="Proteomes" id="UP000504632">
    <property type="component" value="Chromosome 5"/>
</dbReference>
<feature type="compositionally biased region" description="Low complexity" evidence="1">
    <location>
        <begin position="1438"/>
        <end position="1452"/>
    </location>
</feature>